<keyword evidence="1" id="KW-0472">Membrane</keyword>
<reference evidence="3" key="1">
    <citation type="submission" date="2016-09" db="EMBL/GenBank/DDBJ databases">
        <authorList>
            <person name="Wan X."/>
            <person name="Hou S."/>
        </authorList>
    </citation>
    <scope>NUCLEOTIDE SEQUENCE [LARGE SCALE GENOMIC DNA]</scope>
    <source>
        <strain evidence="3">KH87</strain>
    </source>
</reference>
<dbReference type="Proteomes" id="UP000242258">
    <property type="component" value="Unassembled WGS sequence"/>
</dbReference>
<keyword evidence="3" id="KW-1185">Reference proteome</keyword>
<accession>A0A1E7Q3Z4</accession>
<evidence type="ECO:0000313" key="2">
    <source>
        <dbReference type="EMBL" id="OEY68859.1"/>
    </source>
</evidence>
<gene>
    <name evidence="2" type="ORF">BI198_04230</name>
</gene>
<dbReference type="AlphaFoldDB" id="A0A1E7Q3Z4"/>
<dbReference type="EMBL" id="MKEK01000001">
    <property type="protein sequence ID" value="OEY68859.1"/>
    <property type="molecule type" value="Genomic_DNA"/>
</dbReference>
<protein>
    <submittedName>
        <fullName evidence="2">Uncharacterized protein</fullName>
    </submittedName>
</protein>
<sequence>MPEIYLSGKAQRAEQIFVNRPDLLAQYRRYSNISDDILLPNQPYLMTCAPGDINTLQAFKRFSHPELQRLQQISAEYDEQTLALAYVTEEQIKPVIQLLDQHGTTAAGALVGATNSKYSVFQRSIIRYQQALLDLHQASQAKAQAQGARTKGAHNSIIAAKEAHARLMHAEMEQRFQQQLQRYRANLGSSAKRSALLSADRGVNVARSGRNNQRTGQTLHFANSQQVATVQRFVSSTNMIGRGILVLDFGLRTEKVYNAKDSWREGVTQYSGFGASAGMGALVASGTKSIGMALMLSPAGWVVLIGAAVVVGFMAVSWLDNKTQDVSGRFYDSARMRL</sequence>
<name>A0A1E7Q3Z4_9GAMM</name>
<dbReference type="RefSeq" id="WP_070048425.1">
    <property type="nucleotide sequence ID" value="NZ_CBCSDO010000003.1"/>
</dbReference>
<organism evidence="2 3">
    <name type="scientific">Rheinheimera salexigens</name>
    <dbReference type="NCBI Taxonomy" id="1628148"/>
    <lineage>
        <taxon>Bacteria</taxon>
        <taxon>Pseudomonadati</taxon>
        <taxon>Pseudomonadota</taxon>
        <taxon>Gammaproteobacteria</taxon>
        <taxon>Chromatiales</taxon>
        <taxon>Chromatiaceae</taxon>
        <taxon>Rheinheimera</taxon>
    </lineage>
</organism>
<keyword evidence="1" id="KW-0812">Transmembrane</keyword>
<keyword evidence="1" id="KW-1133">Transmembrane helix</keyword>
<feature type="transmembrane region" description="Helical" evidence="1">
    <location>
        <begin position="299"/>
        <end position="319"/>
    </location>
</feature>
<evidence type="ECO:0000256" key="1">
    <source>
        <dbReference type="SAM" id="Phobius"/>
    </source>
</evidence>
<evidence type="ECO:0000313" key="3">
    <source>
        <dbReference type="Proteomes" id="UP000242258"/>
    </source>
</evidence>
<proteinExistence type="predicted"/>
<dbReference type="OrthoDB" id="5761036at2"/>
<comment type="caution">
    <text evidence="2">The sequence shown here is derived from an EMBL/GenBank/DDBJ whole genome shotgun (WGS) entry which is preliminary data.</text>
</comment>